<keyword evidence="3" id="KW-1185">Reference proteome</keyword>
<dbReference type="STRING" id="33097.A0A150GJF1"/>
<reference evidence="3" key="1">
    <citation type="journal article" date="2016" name="Nat. Commun.">
        <title>The Gonium pectorale genome demonstrates co-option of cell cycle regulation during the evolution of multicellularity.</title>
        <authorList>
            <person name="Hanschen E.R."/>
            <person name="Marriage T.N."/>
            <person name="Ferris P.J."/>
            <person name="Hamaji T."/>
            <person name="Toyoda A."/>
            <person name="Fujiyama A."/>
            <person name="Neme R."/>
            <person name="Noguchi H."/>
            <person name="Minakuchi Y."/>
            <person name="Suzuki M."/>
            <person name="Kawai-Toyooka H."/>
            <person name="Smith D.R."/>
            <person name="Sparks H."/>
            <person name="Anderson J."/>
            <person name="Bakaric R."/>
            <person name="Luria V."/>
            <person name="Karger A."/>
            <person name="Kirschner M.W."/>
            <person name="Durand P.M."/>
            <person name="Michod R.E."/>
            <person name="Nozaki H."/>
            <person name="Olson B.J."/>
        </authorList>
    </citation>
    <scope>NUCLEOTIDE SEQUENCE [LARGE SCALE GENOMIC DNA]</scope>
    <source>
        <strain evidence="3">NIES-2863</strain>
    </source>
</reference>
<dbReference type="GO" id="GO:0006898">
    <property type="term" value="P:receptor-mediated endocytosis"/>
    <property type="evidence" value="ECO:0007669"/>
    <property type="project" value="TreeGrafter"/>
</dbReference>
<feature type="compositionally biased region" description="Gly residues" evidence="1">
    <location>
        <begin position="49"/>
        <end position="65"/>
    </location>
</feature>
<dbReference type="GO" id="GO:0007032">
    <property type="term" value="P:endosome organization"/>
    <property type="evidence" value="ECO:0007669"/>
    <property type="project" value="InterPro"/>
</dbReference>
<dbReference type="GO" id="GO:0010008">
    <property type="term" value="C:endosome membrane"/>
    <property type="evidence" value="ECO:0007669"/>
    <property type="project" value="TreeGrafter"/>
</dbReference>
<evidence type="ECO:0000313" key="2">
    <source>
        <dbReference type="EMBL" id="KXZ49939.1"/>
    </source>
</evidence>
<dbReference type="Proteomes" id="UP000075714">
    <property type="component" value="Unassembled WGS sequence"/>
</dbReference>
<dbReference type="PANTHER" id="PTHR36983">
    <property type="entry name" value="DNAJ HOMOLOG SUBFAMILY C MEMBER 13"/>
    <property type="match status" value="1"/>
</dbReference>
<proteinExistence type="predicted"/>
<comment type="caution">
    <text evidence="2">The sequence shown here is derived from an EMBL/GenBank/DDBJ whole genome shotgun (WGS) entry which is preliminary data.</text>
</comment>
<evidence type="ECO:0000313" key="3">
    <source>
        <dbReference type="Proteomes" id="UP000075714"/>
    </source>
</evidence>
<feature type="region of interest" description="Disordered" evidence="1">
    <location>
        <begin position="45"/>
        <end position="65"/>
    </location>
</feature>
<dbReference type="EMBL" id="LSYV01000020">
    <property type="protein sequence ID" value="KXZ49939.1"/>
    <property type="molecule type" value="Genomic_DNA"/>
</dbReference>
<organism evidence="2 3">
    <name type="scientific">Gonium pectorale</name>
    <name type="common">Green alga</name>
    <dbReference type="NCBI Taxonomy" id="33097"/>
    <lineage>
        <taxon>Eukaryota</taxon>
        <taxon>Viridiplantae</taxon>
        <taxon>Chlorophyta</taxon>
        <taxon>core chlorophytes</taxon>
        <taxon>Chlorophyceae</taxon>
        <taxon>CS clade</taxon>
        <taxon>Chlamydomonadales</taxon>
        <taxon>Volvocaceae</taxon>
        <taxon>Gonium</taxon>
    </lineage>
</organism>
<dbReference type="PANTHER" id="PTHR36983:SF2">
    <property type="entry name" value="DNAJ HOMOLOG SUBFAMILY C MEMBER 13"/>
    <property type="match status" value="1"/>
</dbReference>
<evidence type="ECO:0000256" key="1">
    <source>
        <dbReference type="SAM" id="MobiDB-lite"/>
    </source>
</evidence>
<dbReference type="OrthoDB" id="69656at2759"/>
<dbReference type="InterPro" id="IPR044978">
    <property type="entry name" value="GRV2/DNAJC13"/>
</dbReference>
<sequence length="149" mass="14918">MRLHTHTRSVARPHATPTSQALQYALIPELLALLDWRGAAGGATAAAPAGGGAAPAGGAGGGGENGAGGEAAVLRVLAVDVLRALQLEGLHSALVHRLLEASPVWTAYRHQRHDLFLPSGAGAGGSVVGLLEAPAVARFALPPPEALGQ</sequence>
<protein>
    <submittedName>
        <fullName evidence="2">Uncharacterized protein</fullName>
    </submittedName>
</protein>
<dbReference type="AlphaFoldDB" id="A0A150GJF1"/>
<gene>
    <name evidence="2" type="ORF">GPECTOR_19g390</name>
</gene>
<name>A0A150GJF1_GONPE</name>
<dbReference type="GO" id="GO:2000641">
    <property type="term" value="P:regulation of early endosome to late endosome transport"/>
    <property type="evidence" value="ECO:0007669"/>
    <property type="project" value="InterPro"/>
</dbReference>
<accession>A0A150GJF1</accession>